<dbReference type="InterPro" id="IPR036513">
    <property type="entry name" value="STAS_dom_sf"/>
</dbReference>
<evidence type="ECO:0000259" key="6">
    <source>
        <dbReference type="PROSITE" id="PS50801"/>
    </source>
</evidence>
<evidence type="ECO:0000256" key="4">
    <source>
        <dbReference type="ARBA" id="ARBA00023136"/>
    </source>
</evidence>
<dbReference type="InterPro" id="IPR001902">
    <property type="entry name" value="SLC26A/SulP_fam"/>
</dbReference>
<comment type="subcellular location">
    <subcellularLocation>
        <location evidence="1">Membrane</location>
        <topology evidence="1">Multi-pass membrane protein</topology>
    </subcellularLocation>
</comment>
<dbReference type="RefSeq" id="WP_168018492.1">
    <property type="nucleotide sequence ID" value="NZ_JAATEP010000057.1"/>
</dbReference>
<evidence type="ECO:0000313" key="7">
    <source>
        <dbReference type="EMBL" id="NJP96979.1"/>
    </source>
</evidence>
<organism evidence="7 8">
    <name type="scientific">Nonomuraea composti</name>
    <dbReference type="NCBI Taxonomy" id="2720023"/>
    <lineage>
        <taxon>Bacteria</taxon>
        <taxon>Bacillati</taxon>
        <taxon>Actinomycetota</taxon>
        <taxon>Actinomycetes</taxon>
        <taxon>Streptosporangiales</taxon>
        <taxon>Streptosporangiaceae</taxon>
        <taxon>Nonomuraea</taxon>
    </lineage>
</organism>
<dbReference type="Pfam" id="PF00916">
    <property type="entry name" value="Sulfate_transp"/>
    <property type="match status" value="1"/>
</dbReference>
<protein>
    <submittedName>
        <fullName evidence="7">SulP family inorganic anion transporter</fullName>
    </submittedName>
</protein>
<feature type="transmembrane region" description="Helical" evidence="5">
    <location>
        <begin position="33"/>
        <end position="53"/>
    </location>
</feature>
<evidence type="ECO:0000256" key="5">
    <source>
        <dbReference type="SAM" id="Phobius"/>
    </source>
</evidence>
<dbReference type="Pfam" id="PF01740">
    <property type="entry name" value="STAS"/>
    <property type="match status" value="1"/>
</dbReference>
<sequence>MTPVLSAGWARLRAVLPAWADLAAFGRHPRRDLLAGLTVAIVALPLALGFGISSGLGAEAGLATAVVAGALAAVFGGSALQVSGPTGAMTVVLVPIMHAHGATGVLTVGVMAGLLLLGLAVARAGRFMTLVPAPVVEGFTLGIACVIGLQQVPAALGVPTPEGDKVLAVAWQAILDFAARPNWVAIAMAVAVAAVILAGGRLRPAVPFSLLAVVAATLAAELAELPVARIGALPAGLPAPSLGFLDVAALSSLIAPAIAVAALAALESLLSAAVADGMSVNHQHDPDRELFGQGLANLIAPLFGGVPATGAIARTAVNVRAGAASRLAALAHAALLGVIVFTAADLVARIPLAALAGVLLATAVRMVEVGSVLAMLRSTRADAVVLASTAIATLALDLVTAVIVGLIVAGALALRAIARNVRLDAVPLHADLHADLLGDLPDVRGAEEHELLAEHIVAYRLDGPLFFAAAHRFLLELSEVADVSVVILRMSRITTIDASGALVLGDAIARLERRGITVYVSGIRDDHHRPLHALGVIARLDEAGQVFASTPEAIAAARRHLHQAGILPSSAG</sequence>
<dbReference type="EMBL" id="JAATEP010000057">
    <property type="protein sequence ID" value="NJP96979.1"/>
    <property type="molecule type" value="Genomic_DNA"/>
</dbReference>
<dbReference type="InterPro" id="IPR011547">
    <property type="entry name" value="SLC26A/SulP_dom"/>
</dbReference>
<dbReference type="PROSITE" id="PS50801">
    <property type="entry name" value="STAS"/>
    <property type="match status" value="1"/>
</dbReference>
<proteinExistence type="predicted"/>
<keyword evidence="3 5" id="KW-1133">Transmembrane helix</keyword>
<feature type="transmembrane region" description="Helical" evidence="5">
    <location>
        <begin position="383"/>
        <end position="414"/>
    </location>
</feature>
<feature type="transmembrane region" description="Helical" evidence="5">
    <location>
        <begin position="350"/>
        <end position="376"/>
    </location>
</feature>
<feature type="transmembrane region" description="Helical" evidence="5">
    <location>
        <begin position="60"/>
        <end position="82"/>
    </location>
</feature>
<dbReference type="InterPro" id="IPR002645">
    <property type="entry name" value="STAS_dom"/>
</dbReference>
<evidence type="ECO:0000256" key="1">
    <source>
        <dbReference type="ARBA" id="ARBA00004141"/>
    </source>
</evidence>
<gene>
    <name evidence="7" type="ORF">HCN51_47450</name>
</gene>
<name>A0ABX1BME2_9ACTN</name>
<feature type="transmembrane region" description="Helical" evidence="5">
    <location>
        <begin position="102"/>
        <end position="122"/>
    </location>
</feature>
<reference evidence="7 8" key="1">
    <citation type="submission" date="2020-03" db="EMBL/GenBank/DDBJ databases">
        <title>WGS of actinomycetes isolated from Thailand.</title>
        <authorList>
            <person name="Thawai C."/>
        </authorList>
    </citation>
    <scope>NUCLEOTIDE SEQUENCE [LARGE SCALE GENOMIC DNA]</scope>
    <source>
        <strain evidence="7 8">FMUSA5-5</strain>
    </source>
</reference>
<dbReference type="SUPFAM" id="SSF52091">
    <property type="entry name" value="SpoIIaa-like"/>
    <property type="match status" value="1"/>
</dbReference>
<feature type="transmembrane region" description="Helical" evidence="5">
    <location>
        <begin position="182"/>
        <end position="199"/>
    </location>
</feature>
<dbReference type="Gene3D" id="3.30.750.24">
    <property type="entry name" value="STAS domain"/>
    <property type="match status" value="1"/>
</dbReference>
<comment type="caution">
    <text evidence="7">The sequence shown here is derived from an EMBL/GenBank/DDBJ whole genome shotgun (WGS) entry which is preliminary data.</text>
</comment>
<feature type="transmembrane region" description="Helical" evidence="5">
    <location>
        <begin position="244"/>
        <end position="270"/>
    </location>
</feature>
<feature type="domain" description="STAS" evidence="6">
    <location>
        <begin position="454"/>
        <end position="557"/>
    </location>
</feature>
<dbReference type="PANTHER" id="PTHR11814">
    <property type="entry name" value="SULFATE TRANSPORTER"/>
    <property type="match status" value="1"/>
</dbReference>
<evidence type="ECO:0000256" key="2">
    <source>
        <dbReference type="ARBA" id="ARBA00022692"/>
    </source>
</evidence>
<feature type="transmembrane region" description="Helical" evidence="5">
    <location>
        <begin position="290"/>
        <end position="312"/>
    </location>
</feature>
<feature type="transmembrane region" description="Helical" evidence="5">
    <location>
        <begin position="205"/>
        <end position="223"/>
    </location>
</feature>
<accession>A0ABX1BME2</accession>
<evidence type="ECO:0000313" key="8">
    <source>
        <dbReference type="Proteomes" id="UP000696294"/>
    </source>
</evidence>
<dbReference type="Proteomes" id="UP000696294">
    <property type="component" value="Unassembled WGS sequence"/>
</dbReference>
<keyword evidence="4 5" id="KW-0472">Membrane</keyword>
<keyword evidence="2 5" id="KW-0812">Transmembrane</keyword>
<feature type="transmembrane region" description="Helical" evidence="5">
    <location>
        <begin position="324"/>
        <end position="344"/>
    </location>
</feature>
<evidence type="ECO:0000256" key="3">
    <source>
        <dbReference type="ARBA" id="ARBA00022989"/>
    </source>
</evidence>
<keyword evidence="8" id="KW-1185">Reference proteome</keyword>
<dbReference type="CDD" id="cd07042">
    <property type="entry name" value="STAS_SulP_like_sulfate_transporter"/>
    <property type="match status" value="1"/>
</dbReference>